<dbReference type="Pfam" id="PF24750">
    <property type="entry name" value="b-prop_At3g26010-like"/>
    <property type="match status" value="1"/>
</dbReference>
<dbReference type="InterPro" id="IPR038947">
    <property type="entry name" value="At3g27210-like"/>
</dbReference>
<accession>A0A2P5CJZ8</accession>
<comment type="caution">
    <text evidence="3">The sequence shown here is derived from an EMBL/GenBank/DDBJ whole genome shotgun (WGS) entry which is preliminary data.</text>
</comment>
<feature type="region of interest" description="Disordered" evidence="1">
    <location>
        <begin position="97"/>
        <end position="138"/>
    </location>
</feature>
<keyword evidence="4" id="KW-1185">Reference proteome</keyword>
<feature type="domain" description="F-box" evidence="2">
    <location>
        <begin position="293"/>
        <end position="334"/>
    </location>
</feature>
<dbReference type="SMART" id="SM00256">
    <property type="entry name" value="FBOX"/>
    <property type="match status" value="1"/>
</dbReference>
<evidence type="ECO:0000256" key="1">
    <source>
        <dbReference type="SAM" id="MobiDB-lite"/>
    </source>
</evidence>
<sequence length="615" mass="68393">MGACVSVHKSSDSAMKLRLSFGSKNDKIGIPPSPVKEKPSAGDCRIKDVALNTWAPSPSAKTVGDYGSKEEAFFDSQPWLESDCEDDFFSVNGDFTPSRGNTPVHQGFTPIGSSRVNKPPFEDKIPGSTVPTTSPTEKKKRLIELFRESMRDDDEEVGNVKANGTSEVKQTGLDLPPKSGRVTPFLSGANSVCSSERTANGDVIKDEEKPMRSVQCCLPSLVSCRSFSDRKKKMSPALAYFVRKVGLKSPSAAAAAPKNSYPFIDRAKQSQAGDPEPEPEPEMSAAAKFMSIVTDDLLHEILVRIPFFRSAARCSSVCKRWHSLISDPKLVPNFIRRHHHRRPSFERCCELPFPLAQEVPRELRRAAAEGFGYIRASYKDLVLVSYGKSDYYLCNPLTRKWLALPKPPADDYPLWVGLAFESSPDRCEKWLESCECGITSGGGSRFRVLVVTHSGTINPLLFCSEAGEWSDLVLPSIFDFGWVRPEVFASNGVFYLLGLKDRRRLIAFDLFKGSDDPKRCRFFKSRVRNVVKPASGFAFALKAWELDHNGNGDESRPRECWRLVHNVGSEMADTSDVFVEAFHPDNGGVIFLLSDHGFYRYEISGDKFESVCVCL</sequence>
<dbReference type="PANTHER" id="PTHR34280:SF2">
    <property type="entry name" value="OS01G0920100 PROTEIN"/>
    <property type="match status" value="1"/>
</dbReference>
<dbReference type="PANTHER" id="PTHR34280">
    <property type="entry name" value="OS01G0920100 PROTEIN"/>
    <property type="match status" value="1"/>
</dbReference>
<dbReference type="Proteomes" id="UP000237105">
    <property type="component" value="Unassembled WGS sequence"/>
</dbReference>
<dbReference type="STRING" id="3476.A0A2P5CJZ8"/>
<name>A0A2P5CJZ8_PARAD</name>
<dbReference type="Pfam" id="PF00646">
    <property type="entry name" value="F-box"/>
    <property type="match status" value="1"/>
</dbReference>
<dbReference type="EMBL" id="JXTB01000122">
    <property type="protein sequence ID" value="PON61334.1"/>
    <property type="molecule type" value="Genomic_DNA"/>
</dbReference>
<dbReference type="AlphaFoldDB" id="A0A2P5CJZ8"/>
<reference evidence="4" key="1">
    <citation type="submission" date="2016-06" db="EMBL/GenBank/DDBJ databases">
        <title>Parallel loss of symbiosis genes in relatives of nitrogen-fixing non-legume Parasponia.</title>
        <authorList>
            <person name="Van Velzen R."/>
            <person name="Holmer R."/>
            <person name="Bu F."/>
            <person name="Rutten L."/>
            <person name="Van Zeijl A."/>
            <person name="Liu W."/>
            <person name="Santuari L."/>
            <person name="Cao Q."/>
            <person name="Sharma T."/>
            <person name="Shen D."/>
            <person name="Roswanjaya Y."/>
            <person name="Wardhani T."/>
            <person name="Kalhor M.S."/>
            <person name="Jansen J."/>
            <person name="Van den Hoogen J."/>
            <person name="Gungor B."/>
            <person name="Hartog M."/>
            <person name="Hontelez J."/>
            <person name="Verver J."/>
            <person name="Yang W.-C."/>
            <person name="Schijlen E."/>
            <person name="Repin R."/>
            <person name="Schilthuizen M."/>
            <person name="Schranz E."/>
            <person name="Heidstra R."/>
            <person name="Miyata K."/>
            <person name="Fedorova E."/>
            <person name="Kohlen W."/>
            <person name="Bisseling T."/>
            <person name="Smit S."/>
            <person name="Geurts R."/>
        </authorList>
    </citation>
    <scope>NUCLEOTIDE SEQUENCE [LARGE SCALE GENOMIC DNA]</scope>
    <source>
        <strain evidence="4">cv. WU1-14</strain>
    </source>
</reference>
<organism evidence="3 4">
    <name type="scientific">Parasponia andersonii</name>
    <name type="common">Sponia andersonii</name>
    <dbReference type="NCBI Taxonomy" id="3476"/>
    <lineage>
        <taxon>Eukaryota</taxon>
        <taxon>Viridiplantae</taxon>
        <taxon>Streptophyta</taxon>
        <taxon>Embryophyta</taxon>
        <taxon>Tracheophyta</taxon>
        <taxon>Spermatophyta</taxon>
        <taxon>Magnoliopsida</taxon>
        <taxon>eudicotyledons</taxon>
        <taxon>Gunneridae</taxon>
        <taxon>Pentapetalae</taxon>
        <taxon>rosids</taxon>
        <taxon>fabids</taxon>
        <taxon>Rosales</taxon>
        <taxon>Cannabaceae</taxon>
        <taxon>Parasponia</taxon>
    </lineage>
</organism>
<dbReference type="SUPFAM" id="SSF81383">
    <property type="entry name" value="F-box domain"/>
    <property type="match status" value="1"/>
</dbReference>
<dbReference type="InterPro" id="IPR036047">
    <property type="entry name" value="F-box-like_dom_sf"/>
</dbReference>
<dbReference type="OrthoDB" id="1925325at2759"/>
<feature type="region of interest" description="Disordered" evidence="1">
    <location>
        <begin position="153"/>
        <end position="179"/>
    </location>
</feature>
<gene>
    <name evidence="3" type="ORF">PanWU01x14_147110</name>
</gene>
<protein>
    <submittedName>
        <fullName evidence="3">F-box domain containing protein</fullName>
    </submittedName>
</protein>
<evidence type="ECO:0000313" key="4">
    <source>
        <dbReference type="Proteomes" id="UP000237105"/>
    </source>
</evidence>
<dbReference type="Gene3D" id="1.20.1280.50">
    <property type="match status" value="1"/>
</dbReference>
<evidence type="ECO:0000259" key="2">
    <source>
        <dbReference type="SMART" id="SM00256"/>
    </source>
</evidence>
<dbReference type="InterPro" id="IPR001810">
    <property type="entry name" value="F-box_dom"/>
</dbReference>
<evidence type="ECO:0000313" key="3">
    <source>
        <dbReference type="EMBL" id="PON61334.1"/>
    </source>
</evidence>
<dbReference type="InterPro" id="IPR056592">
    <property type="entry name" value="Beta-prop_At3g26010-like"/>
</dbReference>
<proteinExistence type="predicted"/>